<name>A0ACC3DUS5_9PEZI</name>
<evidence type="ECO:0000313" key="2">
    <source>
        <dbReference type="Proteomes" id="UP001186974"/>
    </source>
</evidence>
<accession>A0ACC3DUS5</accession>
<organism evidence="1 2">
    <name type="scientific">Coniosporium uncinatum</name>
    <dbReference type="NCBI Taxonomy" id="93489"/>
    <lineage>
        <taxon>Eukaryota</taxon>
        <taxon>Fungi</taxon>
        <taxon>Dikarya</taxon>
        <taxon>Ascomycota</taxon>
        <taxon>Pezizomycotina</taxon>
        <taxon>Dothideomycetes</taxon>
        <taxon>Dothideomycetes incertae sedis</taxon>
        <taxon>Coniosporium</taxon>
    </lineage>
</organism>
<sequence length="856" mass="95056">MSQTPRDNEEDCQRGQHEWHQGQDFLRNLRDSEDPTAQPQSVEYYADYLALDEEDLNQPSAFDLHPMMTSSRFDIAETGDDVFGGSESRPQQPFTTSHPQRDLGPSVADRDPVFDGSQPAPIFHLNPETSPFRPTGPPAFPFTNAHHPAHKVGGWTGGCLQAADEGIQGPSGWTQQPQQMEHRPVHRGWFQDRQQYDAAGLALIKEQRRRQQPQYPPEAPLNQGGLDEQQALYSELDQSEQQSFVPSARIWGQQQYPIPSFQFGQPEASSYYQDPVPSSFSAFQNSQLSPAGDKGGFQFADGDDVTRQEELFGEQQSQNRPSLRAGRVRGRVGSDISSGLIAHAANLQQQAEQNYDPESASPAPIEDHTSTPGSFFLLQPRRHQWGLEAQHQQLPLLETLPQPEVVEVLSGPRQRERDRRHSAVGPGEYEHFTHYKFVGTAAVQQGTGVRMRPSTFTSRSSTESKQPAAGTPDGPLTPHRRTSSTALTPRTKGTRGSRVGSQAGTPDTGRSRQYGGVGIVPRELNLEGGLEWTAPEILTFASNSMTLPRVITRLRGNGWRAQDMAGFANWVRNMTEERGGIQSNSCIKALTMGSSKLGYQYPAQSDLPEVFDMSNSNWWNTLTNFQERRRTDSIDNDPPILYLADGTLRSRWPMGDDARYVTRVMEYLLALPESDPTRQMRVSGLTTLTHRLIQQGLISVTTPPVDPNPQGAPQLFRQPLRNFDKEALNRWQTDQANLLDLPAEAALVTAPANARRRSRHGGAVPADGTPSKGSSTKRRKRNVEQETEEKDEEVDEEEGTVTPSSKKQKKRSQPRRGGDRRPPPSYKGLQNPDDSEDDDSGGFGPPVAGPETGLVQ</sequence>
<reference evidence="1" key="1">
    <citation type="submission" date="2024-09" db="EMBL/GenBank/DDBJ databases">
        <title>Black Yeasts Isolated from many extreme environments.</title>
        <authorList>
            <person name="Coleine C."/>
            <person name="Stajich J.E."/>
            <person name="Selbmann L."/>
        </authorList>
    </citation>
    <scope>NUCLEOTIDE SEQUENCE</scope>
    <source>
        <strain evidence="1">CCFEE 5737</strain>
    </source>
</reference>
<comment type="caution">
    <text evidence="1">The sequence shown here is derived from an EMBL/GenBank/DDBJ whole genome shotgun (WGS) entry which is preliminary data.</text>
</comment>
<gene>
    <name evidence="1" type="ORF">LTS18_000447</name>
</gene>
<protein>
    <submittedName>
        <fullName evidence="1">Uncharacterized protein</fullName>
    </submittedName>
</protein>
<evidence type="ECO:0000313" key="1">
    <source>
        <dbReference type="EMBL" id="KAK3080539.1"/>
    </source>
</evidence>
<keyword evidence="2" id="KW-1185">Reference proteome</keyword>
<dbReference type="EMBL" id="JAWDJW010000518">
    <property type="protein sequence ID" value="KAK3080539.1"/>
    <property type="molecule type" value="Genomic_DNA"/>
</dbReference>
<dbReference type="Proteomes" id="UP001186974">
    <property type="component" value="Unassembled WGS sequence"/>
</dbReference>
<proteinExistence type="predicted"/>